<comment type="caution">
    <text evidence="1">The sequence shown here is derived from an EMBL/GenBank/DDBJ whole genome shotgun (WGS) entry which is preliminary data.</text>
</comment>
<dbReference type="EMBL" id="BAAAPE010000012">
    <property type="protein sequence ID" value="GAA2084711.1"/>
    <property type="molecule type" value="Genomic_DNA"/>
</dbReference>
<evidence type="ECO:0000313" key="2">
    <source>
        <dbReference type="Proteomes" id="UP001500016"/>
    </source>
</evidence>
<protein>
    <recommendedName>
        <fullName evidence="3">Restriction endonuclease type IV Mrr domain-containing protein</fullName>
    </recommendedName>
</protein>
<name>A0ABN2W7H9_9ACTN</name>
<dbReference type="Proteomes" id="UP001500016">
    <property type="component" value="Unassembled WGS sequence"/>
</dbReference>
<proteinExistence type="predicted"/>
<accession>A0ABN2W7H9</accession>
<reference evidence="2" key="1">
    <citation type="journal article" date="2019" name="Int. J. Syst. Evol. Microbiol.">
        <title>The Global Catalogue of Microorganisms (GCM) 10K type strain sequencing project: providing services to taxonomists for standard genome sequencing and annotation.</title>
        <authorList>
            <consortium name="The Broad Institute Genomics Platform"/>
            <consortium name="The Broad Institute Genome Sequencing Center for Infectious Disease"/>
            <person name="Wu L."/>
            <person name="Ma J."/>
        </authorList>
    </citation>
    <scope>NUCLEOTIDE SEQUENCE [LARGE SCALE GENOMIC DNA]</scope>
    <source>
        <strain evidence="2">JCM 15478</strain>
    </source>
</reference>
<organism evidence="1 2">
    <name type="scientific">Streptomyces albiaxialis</name>
    <dbReference type="NCBI Taxonomy" id="329523"/>
    <lineage>
        <taxon>Bacteria</taxon>
        <taxon>Bacillati</taxon>
        <taxon>Actinomycetota</taxon>
        <taxon>Actinomycetes</taxon>
        <taxon>Kitasatosporales</taxon>
        <taxon>Streptomycetaceae</taxon>
        <taxon>Streptomyces</taxon>
    </lineage>
</organism>
<evidence type="ECO:0000313" key="1">
    <source>
        <dbReference type="EMBL" id="GAA2084711.1"/>
    </source>
</evidence>
<gene>
    <name evidence="1" type="ORF">GCM10009801_46040</name>
</gene>
<evidence type="ECO:0008006" key="3">
    <source>
        <dbReference type="Google" id="ProtNLM"/>
    </source>
</evidence>
<sequence>MEPADALNEDEARTGALAQLNSCLLREGFEAFYAHDRKCYLRHVATNTVAASQPNPHRPFSAAEMERREQLLVYLQACTEDELIEEVLLPLFRQLGFHRITAAGHKDKSLEYGKDVWMKYVLPTRHVLYFGIQAKKGKLDSSGMSKSGNANVAEILNQVLMMLGHEIFDPEIGKRVLVDHAFIVAGGEITKQARNWLGNKLDASRRSQILFMDREDILNLFVVTTLPLPGAV</sequence>
<keyword evidence="2" id="KW-1185">Reference proteome</keyword>